<evidence type="ECO:0000256" key="1">
    <source>
        <dbReference type="ARBA" id="ARBA00023002"/>
    </source>
</evidence>
<dbReference type="PANTHER" id="PTHR43157">
    <property type="entry name" value="PHOSPHATIDYLINOSITOL-GLYCAN BIOSYNTHESIS CLASS F PROTEIN-RELATED"/>
    <property type="match status" value="1"/>
</dbReference>
<dbReference type="GO" id="GO:0016491">
    <property type="term" value="F:oxidoreductase activity"/>
    <property type="evidence" value="ECO:0007669"/>
    <property type="project" value="UniProtKB-KW"/>
</dbReference>
<dbReference type="Proteomes" id="UP000540685">
    <property type="component" value="Unassembled WGS sequence"/>
</dbReference>
<keyword evidence="3" id="KW-1185">Reference proteome</keyword>
<proteinExistence type="predicted"/>
<dbReference type="Gene3D" id="3.40.50.720">
    <property type="entry name" value="NAD(P)-binding Rossmann-like Domain"/>
    <property type="match status" value="1"/>
</dbReference>
<gene>
    <name evidence="2" type="ORF">F4562_005953</name>
</gene>
<dbReference type="InterPro" id="IPR036291">
    <property type="entry name" value="NAD(P)-bd_dom_sf"/>
</dbReference>
<dbReference type="AlphaFoldDB" id="A0A7W9IM66"/>
<dbReference type="EMBL" id="JACHMP010000001">
    <property type="protein sequence ID" value="MBB5822891.1"/>
    <property type="molecule type" value="Genomic_DNA"/>
</dbReference>
<sequence length="294" mass="31047">MMWTPGDIPDLTGSTAVVTGATSGIGLPTTLELARHGARVILTARDPQRGRAALQAIRSAVPEATVEVGELDLADLRSVRAFAATVEEPLDLLVNNAGIGMTPRRTTADGFEAQFGTNHLGHFALTGLLLPRLLARPGARVVTVSSDAHALGTIDFDDLGLKRRYNRFSAYGRSKLANLLFATELQRRATAAGVDLLSLASHPGATATGIAKLGVLTRPAGVLMRLVMRSPAEGAVPSLYAATSPEVKGGEFVGPGLKEMRRSPKALDAALAARLWETSEELTGVRFEVARQHS</sequence>
<name>A0A7W9IM66_9ACTN</name>
<dbReference type="PANTHER" id="PTHR43157:SF31">
    <property type="entry name" value="PHOSPHATIDYLINOSITOL-GLYCAN BIOSYNTHESIS CLASS F PROTEIN"/>
    <property type="match status" value="1"/>
</dbReference>
<dbReference type="Pfam" id="PF00106">
    <property type="entry name" value="adh_short"/>
    <property type="match status" value="1"/>
</dbReference>
<reference evidence="2 3" key="1">
    <citation type="submission" date="2020-08" db="EMBL/GenBank/DDBJ databases">
        <title>Sequencing the genomes of 1000 actinobacteria strains.</title>
        <authorList>
            <person name="Klenk H.-P."/>
        </authorList>
    </citation>
    <scope>NUCLEOTIDE SEQUENCE [LARGE SCALE GENOMIC DNA]</scope>
    <source>
        <strain evidence="2 3">DSM 46887</strain>
    </source>
</reference>
<dbReference type="SUPFAM" id="SSF51735">
    <property type="entry name" value="NAD(P)-binding Rossmann-fold domains"/>
    <property type="match status" value="1"/>
</dbReference>
<evidence type="ECO:0000313" key="2">
    <source>
        <dbReference type="EMBL" id="MBB5822891.1"/>
    </source>
</evidence>
<dbReference type="RefSeq" id="WP_311733875.1">
    <property type="nucleotide sequence ID" value="NZ_JACHMP010000001.1"/>
</dbReference>
<evidence type="ECO:0000313" key="3">
    <source>
        <dbReference type="Proteomes" id="UP000540685"/>
    </source>
</evidence>
<keyword evidence="1" id="KW-0560">Oxidoreductase</keyword>
<dbReference type="InterPro" id="IPR002347">
    <property type="entry name" value="SDR_fam"/>
</dbReference>
<organism evidence="2 3">
    <name type="scientific">Streptosporangium becharense</name>
    <dbReference type="NCBI Taxonomy" id="1816182"/>
    <lineage>
        <taxon>Bacteria</taxon>
        <taxon>Bacillati</taxon>
        <taxon>Actinomycetota</taxon>
        <taxon>Actinomycetes</taxon>
        <taxon>Streptosporangiales</taxon>
        <taxon>Streptosporangiaceae</taxon>
        <taxon>Streptosporangium</taxon>
    </lineage>
</organism>
<accession>A0A7W9IM66</accession>
<comment type="caution">
    <text evidence="2">The sequence shown here is derived from an EMBL/GenBank/DDBJ whole genome shotgun (WGS) entry which is preliminary data.</text>
</comment>
<protein>
    <submittedName>
        <fullName evidence="2">NAD(P)-dependent dehydrogenase (Short-subunit alcohol dehydrogenase family)</fullName>
    </submittedName>
</protein>
<dbReference type="NCBIfam" id="NF004846">
    <property type="entry name" value="PRK06197.1"/>
    <property type="match status" value="1"/>
</dbReference>
<dbReference type="PRINTS" id="PR00081">
    <property type="entry name" value="GDHRDH"/>
</dbReference>